<comment type="caution">
    <text evidence="1">The sequence shown here is derived from an EMBL/GenBank/DDBJ whole genome shotgun (WGS) entry which is preliminary data.</text>
</comment>
<dbReference type="EMBL" id="MJMN01000013">
    <property type="protein sequence ID" value="OMG88011.1"/>
    <property type="molecule type" value="Genomic_DNA"/>
</dbReference>
<sequence length="115" mass="12743">MSTFPSYAKILLSGYAEDPDYGVLRTEMENGIAKQRPRRSLPIVTRTVVIHVDTVADKNAFDTWCRVDLSGGAGWFDWFDPLDGVVKQARIVGGKLSWTSPGRVWRASGQIETVG</sequence>
<protein>
    <recommendedName>
        <fullName evidence="3">Phage tail protein</fullName>
    </recommendedName>
</protein>
<dbReference type="Proteomes" id="UP000187251">
    <property type="component" value="Unassembled WGS sequence"/>
</dbReference>
<evidence type="ECO:0008006" key="3">
    <source>
        <dbReference type="Google" id="ProtNLM"/>
    </source>
</evidence>
<evidence type="ECO:0000313" key="2">
    <source>
        <dbReference type="Proteomes" id="UP000187251"/>
    </source>
</evidence>
<dbReference type="AlphaFoldDB" id="A0A1R1JUK2"/>
<evidence type="ECO:0000313" key="1">
    <source>
        <dbReference type="EMBL" id="OMG88011.1"/>
    </source>
</evidence>
<name>A0A1R1JUK2_ALCXX</name>
<dbReference type="RefSeq" id="WP_076412071.1">
    <property type="nucleotide sequence ID" value="NZ_MJMN01000013.1"/>
</dbReference>
<gene>
    <name evidence="1" type="ORF">BIZ92_10465</name>
</gene>
<reference evidence="1 2" key="1">
    <citation type="submission" date="2016-09" db="EMBL/GenBank/DDBJ databases">
        <title>Phylogenomics of Achromobacter.</title>
        <authorList>
            <person name="Jeukens J."/>
            <person name="Freschi L."/>
            <person name="Vincent A.T."/>
            <person name="Emond-Rheault J.-G."/>
            <person name="Kukavica-Ibrulj I."/>
            <person name="Charette S.J."/>
            <person name="Levesque R.C."/>
        </authorList>
    </citation>
    <scope>NUCLEOTIDE SEQUENCE [LARGE SCALE GENOMIC DNA]</scope>
    <source>
        <strain evidence="1 2">AUS488</strain>
    </source>
</reference>
<proteinExistence type="predicted"/>
<accession>A0A1R1JUK2</accession>
<dbReference type="OrthoDB" id="8795416at2"/>
<organism evidence="1 2">
    <name type="scientific">Alcaligenes xylosoxydans xylosoxydans</name>
    <name type="common">Achromobacter xylosoxidans</name>
    <dbReference type="NCBI Taxonomy" id="85698"/>
    <lineage>
        <taxon>Bacteria</taxon>
        <taxon>Pseudomonadati</taxon>
        <taxon>Pseudomonadota</taxon>
        <taxon>Betaproteobacteria</taxon>
        <taxon>Burkholderiales</taxon>
        <taxon>Alcaligenaceae</taxon>
        <taxon>Achromobacter</taxon>
    </lineage>
</organism>